<dbReference type="EMBL" id="JAEKNR010000118">
    <property type="protein sequence ID" value="MBJ7598641.1"/>
    <property type="molecule type" value="Genomic_DNA"/>
</dbReference>
<dbReference type="InterPro" id="IPR011109">
    <property type="entry name" value="DNA_bind_recombinase_dom"/>
</dbReference>
<dbReference type="GO" id="GO:0003677">
    <property type="term" value="F:DNA binding"/>
    <property type="evidence" value="ECO:0007669"/>
    <property type="project" value="InterPro"/>
</dbReference>
<feature type="domain" description="Resolvase/invertase-type recombinase catalytic" evidence="1">
    <location>
        <begin position="9"/>
        <end position="157"/>
    </location>
</feature>
<feature type="domain" description="Recombinase" evidence="2">
    <location>
        <begin position="165"/>
        <end position="277"/>
    </location>
</feature>
<evidence type="ECO:0000259" key="1">
    <source>
        <dbReference type="PROSITE" id="PS51736"/>
    </source>
</evidence>
<dbReference type="Pfam" id="PF07508">
    <property type="entry name" value="Recombinase"/>
    <property type="match status" value="1"/>
</dbReference>
<comment type="caution">
    <text evidence="3">The sequence shown here is derived from an EMBL/GenBank/DDBJ whole genome shotgun (WGS) entry which is preliminary data.</text>
</comment>
<dbReference type="InterPro" id="IPR050639">
    <property type="entry name" value="SSR_resolvase"/>
</dbReference>
<gene>
    <name evidence="3" type="ORF">JF922_11225</name>
</gene>
<proteinExistence type="predicted"/>
<dbReference type="InterPro" id="IPR006119">
    <property type="entry name" value="Resolv_N"/>
</dbReference>
<protein>
    <submittedName>
        <fullName evidence="3">Recombinase family protein</fullName>
    </submittedName>
</protein>
<dbReference type="PANTHER" id="PTHR30461">
    <property type="entry name" value="DNA-INVERTASE FROM LAMBDOID PROPHAGE"/>
    <property type="match status" value="1"/>
</dbReference>
<dbReference type="PROSITE" id="PS51737">
    <property type="entry name" value="RECOMBINASE_DNA_BIND"/>
    <property type="match status" value="1"/>
</dbReference>
<dbReference type="Gene3D" id="3.90.1750.20">
    <property type="entry name" value="Putative Large Serine Recombinase, Chain B, Domain 2"/>
    <property type="match status" value="1"/>
</dbReference>
<dbReference type="RefSeq" id="WP_338201811.1">
    <property type="nucleotide sequence ID" value="NZ_JAEKNR010000118.1"/>
</dbReference>
<dbReference type="Pfam" id="PF00239">
    <property type="entry name" value="Resolvase"/>
    <property type="match status" value="1"/>
</dbReference>
<sequence>MQAKTKPVRAAIYTRISHDPQGGRLGVRRQEEDCRAYVEQRGWELAGTYEDDDLSAFSGKARPAYRRLVEDIEARRIEAVVAWHPDRLHRHPLELEEFIELLERAGVHVETVRAGAIDLSSPTGRAVARTLGAWARYESEHKSERLRRKHLELAMAGKDAGGGRPFGYEEDRTTARRSEAAFICEAADRILLGESLRSVCRDWTERDIRTAKGRYWQPVTLRNILVSARISGRREHFQLDGSRTRIGRITSIATWPGIIDVEKSDRLRALLGDPGRRQNGVTLTSAKHLLAGIAKCSLCGGSMLTRYYARSGERGLGCVRIQGTERCGKTFILAEPTEQLVSEALLRRVEGGVLASTLAKSDDRQLTDELLAVESSLASLAEDWAADRISRAEWSAARPVLAERHKLLTRRVQVHHRTQFMDDIPDPLRDAWSNLPLHRRRAILTVLVEAVVIRPGVRGLNRFDPRRIEVCWKA</sequence>
<dbReference type="GO" id="GO:0000150">
    <property type="term" value="F:DNA strand exchange activity"/>
    <property type="evidence" value="ECO:0007669"/>
    <property type="project" value="InterPro"/>
</dbReference>
<evidence type="ECO:0000313" key="3">
    <source>
        <dbReference type="EMBL" id="MBJ7598641.1"/>
    </source>
</evidence>
<dbReference type="PROSITE" id="PS51736">
    <property type="entry name" value="RECOMBINASES_3"/>
    <property type="match status" value="1"/>
</dbReference>
<accession>A0A934N7K4</accession>
<evidence type="ECO:0000259" key="2">
    <source>
        <dbReference type="PROSITE" id="PS51737"/>
    </source>
</evidence>
<dbReference type="InterPro" id="IPR036162">
    <property type="entry name" value="Resolvase-like_N_sf"/>
</dbReference>
<dbReference type="SUPFAM" id="SSF53041">
    <property type="entry name" value="Resolvase-like"/>
    <property type="match status" value="1"/>
</dbReference>
<dbReference type="InterPro" id="IPR038109">
    <property type="entry name" value="DNA_bind_recomb_sf"/>
</dbReference>
<evidence type="ECO:0000313" key="4">
    <source>
        <dbReference type="Proteomes" id="UP000612893"/>
    </source>
</evidence>
<reference evidence="3" key="1">
    <citation type="submission" date="2020-10" db="EMBL/GenBank/DDBJ databases">
        <title>Ca. Dormibacterota MAGs.</title>
        <authorList>
            <person name="Montgomery K."/>
        </authorList>
    </citation>
    <scope>NUCLEOTIDE SEQUENCE [LARGE SCALE GENOMIC DNA]</scope>
    <source>
        <strain evidence="3">SC8812_S17_10</strain>
    </source>
</reference>
<dbReference type="Gene3D" id="3.40.50.1390">
    <property type="entry name" value="Resolvase, N-terminal catalytic domain"/>
    <property type="match status" value="1"/>
</dbReference>
<organism evidence="3 4">
    <name type="scientific">Candidatus Nephthysia bennettiae</name>
    <dbReference type="NCBI Taxonomy" id="3127016"/>
    <lineage>
        <taxon>Bacteria</taxon>
        <taxon>Bacillati</taxon>
        <taxon>Candidatus Dormiibacterota</taxon>
        <taxon>Candidatus Dormibacteria</taxon>
        <taxon>Candidatus Dormibacterales</taxon>
        <taxon>Candidatus Dormibacteraceae</taxon>
        <taxon>Candidatus Nephthysia</taxon>
    </lineage>
</organism>
<dbReference type="PANTHER" id="PTHR30461:SF23">
    <property type="entry name" value="DNA RECOMBINASE-RELATED"/>
    <property type="match status" value="1"/>
</dbReference>
<dbReference type="SMART" id="SM00857">
    <property type="entry name" value="Resolvase"/>
    <property type="match status" value="1"/>
</dbReference>
<name>A0A934N7K4_9BACT</name>
<keyword evidence="4" id="KW-1185">Reference proteome</keyword>
<dbReference type="AlphaFoldDB" id="A0A934N7K4"/>
<dbReference type="CDD" id="cd00338">
    <property type="entry name" value="Ser_Recombinase"/>
    <property type="match status" value="1"/>
</dbReference>
<dbReference type="Proteomes" id="UP000612893">
    <property type="component" value="Unassembled WGS sequence"/>
</dbReference>